<reference evidence="2" key="1">
    <citation type="submission" date="2023-03" db="EMBL/GenBank/DDBJ databases">
        <title>Complete genome of Cladonia borealis.</title>
        <authorList>
            <person name="Park H."/>
        </authorList>
    </citation>
    <scope>NUCLEOTIDE SEQUENCE</scope>
    <source>
        <strain evidence="2">ANT050790</strain>
    </source>
</reference>
<feature type="region of interest" description="Disordered" evidence="1">
    <location>
        <begin position="242"/>
        <end position="295"/>
    </location>
</feature>
<dbReference type="AlphaFoldDB" id="A0AA39V309"/>
<dbReference type="Proteomes" id="UP001166286">
    <property type="component" value="Unassembled WGS sequence"/>
</dbReference>
<keyword evidence="3" id="KW-1185">Reference proteome</keyword>
<gene>
    <name evidence="2" type="ORF">JMJ35_008695</name>
</gene>
<evidence type="ECO:0000313" key="2">
    <source>
        <dbReference type="EMBL" id="KAK0509324.1"/>
    </source>
</evidence>
<name>A0AA39V309_9LECA</name>
<dbReference type="EMBL" id="JAFEKC020000019">
    <property type="protein sequence ID" value="KAK0509324.1"/>
    <property type="molecule type" value="Genomic_DNA"/>
</dbReference>
<organism evidence="2 3">
    <name type="scientific">Cladonia borealis</name>
    <dbReference type="NCBI Taxonomy" id="184061"/>
    <lineage>
        <taxon>Eukaryota</taxon>
        <taxon>Fungi</taxon>
        <taxon>Dikarya</taxon>
        <taxon>Ascomycota</taxon>
        <taxon>Pezizomycotina</taxon>
        <taxon>Lecanoromycetes</taxon>
        <taxon>OSLEUM clade</taxon>
        <taxon>Lecanoromycetidae</taxon>
        <taxon>Lecanorales</taxon>
        <taxon>Lecanorineae</taxon>
        <taxon>Cladoniaceae</taxon>
        <taxon>Cladonia</taxon>
    </lineage>
</organism>
<evidence type="ECO:0000313" key="3">
    <source>
        <dbReference type="Proteomes" id="UP001166286"/>
    </source>
</evidence>
<evidence type="ECO:0000256" key="1">
    <source>
        <dbReference type="SAM" id="MobiDB-lite"/>
    </source>
</evidence>
<accession>A0AA39V309</accession>
<protein>
    <submittedName>
        <fullName evidence="2">Uncharacterized protein</fullName>
    </submittedName>
</protein>
<comment type="caution">
    <text evidence="2">The sequence shown here is derived from an EMBL/GenBank/DDBJ whole genome shotgun (WGS) entry which is preliminary data.</text>
</comment>
<feature type="compositionally biased region" description="Polar residues" evidence="1">
    <location>
        <begin position="243"/>
        <end position="282"/>
    </location>
</feature>
<sequence>MLSSTVQSKRPNVSTPRTPHTKFLRQFIGDYLRMLYLHGHTHTLVEFARAVDEVFKQVHREFGFTNEVSYDEWVSRKDQWDKDFDIKNGGPSKEVRDGLLLYPTMVECNEGKIRPRARQPGHWLPSDHGSISIMGNQPPPLAQQPSEMYLKERGPVYGQMEDPWISEGSLSNAHRTSIVHPFAYHEPFTQLQMGTSVPLPSSGPAGDTSTPSTRYFETRENITRPAGTNEWNVVDPTLPYGLSPSTYPSSTVQPTSYSQDLRGGRNTSIQPDPASDSVSAAQAQHKYYPQTRPSA</sequence>
<proteinExistence type="predicted"/>
<feature type="region of interest" description="Disordered" evidence="1">
    <location>
        <begin position="194"/>
        <end position="213"/>
    </location>
</feature>